<keyword evidence="4" id="KW-1185">Reference proteome</keyword>
<sequence>MPALPKDGRQTCTQLVSLLAAVQVALHPVTVLAEEMPYVQGSGLDDWTSSQITEQPAARAEGASPAMQEAPPLRDSNSNGNGHSNGKTPDKAVLVSKLQGDILPKIQGQIADLSKQKELGDSAVALKSQLQCVERDIMTLLSDAETDNISQIQSDAGKLQAEFEAIKTTLAEQQLTQPSTPAN</sequence>
<name>A0AAW1P4Z7_9CHLO</name>
<dbReference type="EMBL" id="JALJOR010000020">
    <property type="protein sequence ID" value="KAK9803570.1"/>
    <property type="molecule type" value="Genomic_DNA"/>
</dbReference>
<gene>
    <name evidence="3" type="ORF">WJX72_001089</name>
</gene>
<protein>
    <submittedName>
        <fullName evidence="3">Uncharacterized protein</fullName>
    </submittedName>
</protein>
<feature type="chain" id="PRO_5043441451" evidence="2">
    <location>
        <begin position="34"/>
        <end position="183"/>
    </location>
</feature>
<feature type="compositionally biased region" description="Low complexity" evidence="1">
    <location>
        <begin position="76"/>
        <end position="86"/>
    </location>
</feature>
<feature type="region of interest" description="Disordered" evidence="1">
    <location>
        <begin position="54"/>
        <end position="90"/>
    </location>
</feature>
<feature type="signal peptide" evidence="2">
    <location>
        <begin position="1"/>
        <end position="33"/>
    </location>
</feature>
<accession>A0AAW1P4Z7</accession>
<keyword evidence="2" id="KW-0732">Signal</keyword>
<reference evidence="3 4" key="1">
    <citation type="journal article" date="2024" name="Nat. Commun.">
        <title>Phylogenomics reveals the evolutionary origins of lichenization in chlorophyte algae.</title>
        <authorList>
            <person name="Puginier C."/>
            <person name="Libourel C."/>
            <person name="Otte J."/>
            <person name="Skaloud P."/>
            <person name="Haon M."/>
            <person name="Grisel S."/>
            <person name="Petersen M."/>
            <person name="Berrin J.G."/>
            <person name="Delaux P.M."/>
            <person name="Dal Grande F."/>
            <person name="Keller J."/>
        </authorList>
    </citation>
    <scope>NUCLEOTIDE SEQUENCE [LARGE SCALE GENOMIC DNA]</scope>
    <source>
        <strain evidence="3 4">SAG 2043</strain>
    </source>
</reference>
<evidence type="ECO:0000256" key="2">
    <source>
        <dbReference type="SAM" id="SignalP"/>
    </source>
</evidence>
<evidence type="ECO:0000313" key="3">
    <source>
        <dbReference type="EMBL" id="KAK9803570.1"/>
    </source>
</evidence>
<dbReference type="Proteomes" id="UP001489004">
    <property type="component" value="Unassembled WGS sequence"/>
</dbReference>
<dbReference type="AlphaFoldDB" id="A0AAW1P4Z7"/>
<organism evidence="3 4">
    <name type="scientific">[Myrmecia] bisecta</name>
    <dbReference type="NCBI Taxonomy" id="41462"/>
    <lineage>
        <taxon>Eukaryota</taxon>
        <taxon>Viridiplantae</taxon>
        <taxon>Chlorophyta</taxon>
        <taxon>core chlorophytes</taxon>
        <taxon>Trebouxiophyceae</taxon>
        <taxon>Trebouxiales</taxon>
        <taxon>Trebouxiaceae</taxon>
        <taxon>Myrmecia</taxon>
    </lineage>
</organism>
<comment type="caution">
    <text evidence="3">The sequence shown here is derived from an EMBL/GenBank/DDBJ whole genome shotgun (WGS) entry which is preliminary data.</text>
</comment>
<evidence type="ECO:0000313" key="4">
    <source>
        <dbReference type="Proteomes" id="UP001489004"/>
    </source>
</evidence>
<proteinExistence type="predicted"/>
<evidence type="ECO:0000256" key="1">
    <source>
        <dbReference type="SAM" id="MobiDB-lite"/>
    </source>
</evidence>